<evidence type="ECO:0000313" key="5">
    <source>
        <dbReference type="EMBL" id="KAK1395874.1"/>
    </source>
</evidence>
<dbReference type="InterPro" id="IPR050164">
    <property type="entry name" value="Peptidase_C19"/>
</dbReference>
<dbReference type="InterPro" id="IPR028889">
    <property type="entry name" value="USP"/>
</dbReference>
<dbReference type="GO" id="GO:0005634">
    <property type="term" value="C:nucleus"/>
    <property type="evidence" value="ECO:0007669"/>
    <property type="project" value="TreeGrafter"/>
</dbReference>
<dbReference type="Proteomes" id="UP001237642">
    <property type="component" value="Unassembled WGS sequence"/>
</dbReference>
<evidence type="ECO:0000313" key="6">
    <source>
        <dbReference type="Proteomes" id="UP001237642"/>
    </source>
</evidence>
<evidence type="ECO:0000256" key="1">
    <source>
        <dbReference type="ARBA" id="ARBA00009085"/>
    </source>
</evidence>
<gene>
    <name evidence="5" type="ORF">POM88_005737</name>
</gene>
<dbReference type="Pfam" id="PF00443">
    <property type="entry name" value="UCH"/>
    <property type="match status" value="1"/>
</dbReference>
<dbReference type="FunFam" id="3.90.70.10:FF:000078">
    <property type="entry name" value="Ubiquitin carboxyl-terminal hydrolase 23"/>
    <property type="match status" value="1"/>
</dbReference>
<proteinExistence type="inferred from homology"/>
<dbReference type="InterPro" id="IPR038765">
    <property type="entry name" value="Papain-like_cys_pep_sf"/>
</dbReference>
<feature type="region of interest" description="Disordered" evidence="3">
    <location>
        <begin position="841"/>
        <end position="870"/>
    </location>
</feature>
<feature type="region of interest" description="Disordered" evidence="3">
    <location>
        <begin position="896"/>
        <end position="915"/>
    </location>
</feature>
<dbReference type="GO" id="GO:0004843">
    <property type="term" value="F:cysteine-type deubiquitinase activity"/>
    <property type="evidence" value="ECO:0007669"/>
    <property type="project" value="UniProtKB-UniRule"/>
</dbReference>
<protein>
    <recommendedName>
        <fullName evidence="2">Ubiquitin carboxyl-terminal hydrolase</fullName>
        <ecNumber evidence="2">3.4.19.12</ecNumber>
    </recommendedName>
</protein>
<keyword evidence="2 5" id="KW-0378">Hydrolase</keyword>
<comment type="function">
    <text evidence="2">Recognizes and hydrolyzes the peptide bond at the C-terminal Gly of ubiquitin. Involved in the processing of poly-ubiquitin precursors as well as that of ubiquitinated proteins.</text>
</comment>
<organism evidence="5 6">
    <name type="scientific">Heracleum sosnowskyi</name>
    <dbReference type="NCBI Taxonomy" id="360622"/>
    <lineage>
        <taxon>Eukaryota</taxon>
        <taxon>Viridiplantae</taxon>
        <taxon>Streptophyta</taxon>
        <taxon>Embryophyta</taxon>
        <taxon>Tracheophyta</taxon>
        <taxon>Spermatophyta</taxon>
        <taxon>Magnoliopsida</taxon>
        <taxon>eudicotyledons</taxon>
        <taxon>Gunneridae</taxon>
        <taxon>Pentapetalae</taxon>
        <taxon>asterids</taxon>
        <taxon>campanulids</taxon>
        <taxon>Apiales</taxon>
        <taxon>Apiaceae</taxon>
        <taxon>Apioideae</taxon>
        <taxon>apioid superclade</taxon>
        <taxon>Tordylieae</taxon>
        <taxon>Tordyliinae</taxon>
        <taxon>Heracleum</taxon>
    </lineage>
</organism>
<dbReference type="SUPFAM" id="SSF54001">
    <property type="entry name" value="Cysteine proteinases"/>
    <property type="match status" value="1"/>
</dbReference>
<keyword evidence="2" id="KW-0645">Protease</keyword>
<dbReference type="PROSITE" id="PS50235">
    <property type="entry name" value="USP_3"/>
    <property type="match status" value="1"/>
</dbReference>
<evidence type="ECO:0000256" key="3">
    <source>
        <dbReference type="SAM" id="MobiDB-lite"/>
    </source>
</evidence>
<feature type="compositionally biased region" description="Polar residues" evidence="3">
    <location>
        <begin position="716"/>
        <end position="726"/>
    </location>
</feature>
<dbReference type="InterPro" id="IPR018200">
    <property type="entry name" value="USP_CS"/>
</dbReference>
<feature type="region of interest" description="Disordered" evidence="3">
    <location>
        <begin position="710"/>
        <end position="743"/>
    </location>
</feature>
<keyword evidence="2" id="KW-0833">Ubl conjugation pathway</keyword>
<dbReference type="EMBL" id="JAUIZM010000002">
    <property type="protein sequence ID" value="KAK1395874.1"/>
    <property type="molecule type" value="Genomic_DNA"/>
</dbReference>
<dbReference type="PANTHER" id="PTHR24006:SF663">
    <property type="entry name" value="UBIQUITIN CARBOXYL-TERMINAL HYDROLASE 23"/>
    <property type="match status" value="1"/>
</dbReference>
<reference evidence="5" key="1">
    <citation type="submission" date="2023-02" db="EMBL/GenBank/DDBJ databases">
        <title>Genome of toxic invasive species Heracleum sosnowskyi carries increased number of genes despite the absence of recent whole-genome duplications.</title>
        <authorList>
            <person name="Schelkunov M."/>
            <person name="Shtratnikova V."/>
            <person name="Makarenko M."/>
            <person name="Klepikova A."/>
            <person name="Omelchenko D."/>
            <person name="Novikova G."/>
            <person name="Obukhova E."/>
            <person name="Bogdanov V."/>
            <person name="Penin A."/>
            <person name="Logacheva M."/>
        </authorList>
    </citation>
    <scope>NUCLEOTIDE SEQUENCE</scope>
    <source>
        <strain evidence="5">Hsosn_3</strain>
        <tissue evidence="5">Leaf</tissue>
    </source>
</reference>
<dbReference type="PROSITE" id="PS00973">
    <property type="entry name" value="USP_2"/>
    <property type="match status" value="1"/>
</dbReference>
<dbReference type="GO" id="GO:0005829">
    <property type="term" value="C:cytosol"/>
    <property type="evidence" value="ECO:0007669"/>
    <property type="project" value="TreeGrafter"/>
</dbReference>
<evidence type="ECO:0000256" key="2">
    <source>
        <dbReference type="RuleBase" id="RU366025"/>
    </source>
</evidence>
<name>A0AAD8J1B7_9APIA</name>
<reference evidence="5" key="2">
    <citation type="submission" date="2023-05" db="EMBL/GenBank/DDBJ databases">
        <authorList>
            <person name="Schelkunov M.I."/>
        </authorList>
    </citation>
    <scope>NUCLEOTIDE SEQUENCE</scope>
    <source>
        <strain evidence="5">Hsosn_3</strain>
        <tissue evidence="5">Leaf</tissue>
    </source>
</reference>
<feature type="domain" description="USP" evidence="4">
    <location>
        <begin position="95"/>
        <end position="399"/>
    </location>
</feature>
<keyword evidence="6" id="KW-1185">Reference proteome</keyword>
<evidence type="ECO:0000259" key="4">
    <source>
        <dbReference type="PROSITE" id="PS50235"/>
    </source>
</evidence>
<dbReference type="GO" id="GO:0016579">
    <property type="term" value="P:protein deubiquitination"/>
    <property type="evidence" value="ECO:0007669"/>
    <property type="project" value="InterPro"/>
</dbReference>
<dbReference type="AlphaFoldDB" id="A0AAD8J1B7"/>
<dbReference type="PROSITE" id="PS00972">
    <property type="entry name" value="USP_1"/>
    <property type="match status" value="1"/>
</dbReference>
<comment type="similarity">
    <text evidence="1 2">Belongs to the peptidase C19 family.</text>
</comment>
<dbReference type="CDD" id="cd02661">
    <property type="entry name" value="Peptidase_C19E"/>
    <property type="match status" value="1"/>
</dbReference>
<keyword evidence="2" id="KW-0788">Thiol protease</keyword>
<dbReference type="PANTHER" id="PTHR24006">
    <property type="entry name" value="UBIQUITIN CARBOXYL-TERMINAL HYDROLASE"/>
    <property type="match status" value="1"/>
</dbReference>
<sequence>MAATTKPSKQSNLSDLSISSPLFEKRIEFHLARKPFTGFTNSGGAFQLETLNPSTSNSLQFKPNLLAKKVDSVEAKENGFDPELSYQISFRRIGAGLMNLGNTCFLNSVLQCLTYTEPLAAYLQSGKHQSSCRTAGFCALCAIQKHVSSARQSTGRILAPKEIVSNLRCISRNFRNSRQEDAHEYMVNLLESMHKCCLPSGVPSESQSAYDKSSVHKIFGGRLRSQVKCMQCCYTSDKFDPFLDLSLEIVKADSLQKALTHFTAKEFLDGGERHYHCQQCKQKVKALKQLTIHKAPYVLTIHLKRFSSHLAGQKIDKRIIFETTLDLKPFVTDPCDGDTKYTLYGVLVHAGWSTHSGHYYCFVRTSSGMWYSLDDNRVIQVSEKVVLGQKAYMLFYYRERRNPSSNKSFDVVQKHNASSTEIAKSYCGFSQESKETLSGQIEKSSGSISSAAVVQRNSSIGALPGKPIIKDALAECLTANKDSLVEHLSSRAGGECLLQKDSSANDSSLPPKDNHKIPTSNVKAVGVDTSVECANNLIDASISDNVLESVGGRGLCDSGAILPQITDCGNPQKVPDDVVAISTNCTLLENCPRVAAEKAFSAENPSWRPLSASNPLTTASATALNNSQVIKQATVPEISPVTIRKRKLTQKVNDEKLNRRLTKFSRCRTMKMQLSSKFLCARKKKFKSSRKGKLVSRNLIQKSLVDGESIPADLDPSTSQKYQTPPSGCLNHPQRGQKKFGSKKKVNRCVVNNIGSNINGDSMTTNKVELVEKTAQNGAMLACSNPTEKLSINVSAGNPLNARGPFYSKCSSEESMQNGLMSVLTRGLEETVARWDEIGSNTREKTERSAAGNGSIGHIGDEWDEEYDRGKRKKVRSFKNDFSGPNPFQEIATMRTKTKKAKMDYSSPGNKPFRI</sequence>
<accession>A0AAD8J1B7</accession>
<dbReference type="GO" id="GO:0006508">
    <property type="term" value="P:proteolysis"/>
    <property type="evidence" value="ECO:0007669"/>
    <property type="project" value="UniProtKB-KW"/>
</dbReference>
<comment type="catalytic activity">
    <reaction evidence="2">
        <text>Thiol-dependent hydrolysis of ester, thioester, amide, peptide and isopeptide bonds formed by the C-terminal Gly of ubiquitin (a 76-residue protein attached to proteins as an intracellular targeting signal).</text>
        <dbReference type="EC" id="3.4.19.12"/>
    </reaction>
</comment>
<dbReference type="EC" id="3.4.19.12" evidence="2"/>
<dbReference type="Gene3D" id="3.90.70.10">
    <property type="entry name" value="Cysteine proteinases"/>
    <property type="match status" value="1"/>
</dbReference>
<comment type="caution">
    <text evidence="5">The sequence shown here is derived from an EMBL/GenBank/DDBJ whole genome shotgun (WGS) entry which is preliminary data.</text>
</comment>
<dbReference type="InterPro" id="IPR001394">
    <property type="entry name" value="Peptidase_C19_UCH"/>
</dbReference>